<evidence type="ECO:0000313" key="3">
    <source>
        <dbReference type="EMBL" id="KAL3309391.1"/>
    </source>
</evidence>
<proteinExistence type="predicted"/>
<keyword evidence="2" id="KW-0472">Membrane</keyword>
<gene>
    <name evidence="3" type="ORF">Ciccas_012063</name>
</gene>
<keyword evidence="2" id="KW-1133">Transmembrane helix</keyword>
<dbReference type="EMBL" id="JBJKFK010003976">
    <property type="protein sequence ID" value="KAL3309391.1"/>
    <property type="molecule type" value="Genomic_DNA"/>
</dbReference>
<feature type="transmembrane region" description="Helical" evidence="2">
    <location>
        <begin position="55"/>
        <end position="75"/>
    </location>
</feature>
<keyword evidence="4" id="KW-1185">Reference proteome</keyword>
<sequence length="215" mass="25130">MPEDRVQGGFEEGTSCVECSREMPSLHSAWATNNTILLAEKREEDSADEGDRLTGLKTCLVLLGLFLCGVFYCLYKSKFQSKLEEYEDMLVQKCYPDKGLPLVWSAYRLRKMFRQRMAKEETLRIQQMVTNSRLIKREIKVCLWLVAHSRNALIERITIMQGQQNMIPQNQLYYMFLDGKWKHYMPWKHEPDQADDEQFETAQIHGQSSTSTNSL</sequence>
<evidence type="ECO:0000313" key="4">
    <source>
        <dbReference type="Proteomes" id="UP001626550"/>
    </source>
</evidence>
<feature type="compositionally biased region" description="Polar residues" evidence="1">
    <location>
        <begin position="200"/>
        <end position="215"/>
    </location>
</feature>
<organism evidence="3 4">
    <name type="scientific">Cichlidogyrus casuarinus</name>
    <dbReference type="NCBI Taxonomy" id="1844966"/>
    <lineage>
        <taxon>Eukaryota</taxon>
        <taxon>Metazoa</taxon>
        <taxon>Spiralia</taxon>
        <taxon>Lophotrochozoa</taxon>
        <taxon>Platyhelminthes</taxon>
        <taxon>Monogenea</taxon>
        <taxon>Monopisthocotylea</taxon>
        <taxon>Dactylogyridea</taxon>
        <taxon>Ancyrocephalidae</taxon>
        <taxon>Cichlidogyrus</taxon>
    </lineage>
</organism>
<evidence type="ECO:0000256" key="2">
    <source>
        <dbReference type="SAM" id="Phobius"/>
    </source>
</evidence>
<keyword evidence="2" id="KW-0812">Transmembrane</keyword>
<reference evidence="3 4" key="1">
    <citation type="submission" date="2024-11" db="EMBL/GenBank/DDBJ databases">
        <title>Adaptive evolution of stress response genes in parasites aligns with host niche diversity.</title>
        <authorList>
            <person name="Hahn C."/>
            <person name="Resl P."/>
        </authorList>
    </citation>
    <scope>NUCLEOTIDE SEQUENCE [LARGE SCALE GENOMIC DNA]</scope>
    <source>
        <strain evidence="3">EGGRZ-B1_66</strain>
        <tissue evidence="3">Body</tissue>
    </source>
</reference>
<comment type="caution">
    <text evidence="3">The sequence shown here is derived from an EMBL/GenBank/DDBJ whole genome shotgun (WGS) entry which is preliminary data.</text>
</comment>
<protein>
    <submittedName>
        <fullName evidence="3">Uncharacterized protein</fullName>
    </submittedName>
</protein>
<accession>A0ABD2PPH3</accession>
<feature type="region of interest" description="Disordered" evidence="1">
    <location>
        <begin position="195"/>
        <end position="215"/>
    </location>
</feature>
<name>A0ABD2PPH3_9PLAT</name>
<dbReference type="Proteomes" id="UP001626550">
    <property type="component" value="Unassembled WGS sequence"/>
</dbReference>
<dbReference type="AlphaFoldDB" id="A0ABD2PPH3"/>
<evidence type="ECO:0000256" key="1">
    <source>
        <dbReference type="SAM" id="MobiDB-lite"/>
    </source>
</evidence>